<sequence>MGLFDWIREGLTGERVCPPEHLESYKRLGEQVYELHVELAECNHPRALAFMQAARTVQAMADAMLGDAFSASDRSPRPVPIVTHEQADVWYGMIPDLMIAARQDAAFPDSARIALPVRMGRQVEGPDPCPVEHLAGLRRAAEKMEEMNAQAVESVRSQGDVYKTVILLYESARTRKQAGDAIVGSIANGRRVSKESHEDAEKQYWLALTDYLLIAQGLKAPALVAQAPSAAPSPDYRQRRCKLDSADIWKVTSSVAKREIIRSGEWDQAVEDLEEHWATFVLTEVEREYETTVEDLLARNLIEENGYWYCCPFPAVYRVRPSSGGVRVLGRSIPAGHVFVFEYGDDGAPGEFITAASFQTGADRKYCEDD</sequence>
<accession>A0A7X0SR12</accession>
<reference evidence="1 2" key="1">
    <citation type="submission" date="2020-08" db="EMBL/GenBank/DDBJ databases">
        <title>Cohnella phylogeny.</title>
        <authorList>
            <person name="Dunlap C."/>
        </authorList>
    </citation>
    <scope>NUCLEOTIDE SEQUENCE [LARGE SCALE GENOMIC DNA]</scope>
    <source>
        <strain evidence="1 2">CBP 2801</strain>
    </source>
</reference>
<protein>
    <submittedName>
        <fullName evidence="1">Uncharacterized protein</fullName>
    </submittedName>
</protein>
<comment type="caution">
    <text evidence="1">The sequence shown here is derived from an EMBL/GenBank/DDBJ whole genome shotgun (WGS) entry which is preliminary data.</text>
</comment>
<dbReference type="Proteomes" id="UP000564644">
    <property type="component" value="Unassembled WGS sequence"/>
</dbReference>
<dbReference type="EMBL" id="JACJVO010000033">
    <property type="protein sequence ID" value="MBB6734547.1"/>
    <property type="molecule type" value="Genomic_DNA"/>
</dbReference>
<organism evidence="1 2">
    <name type="scientific">Cohnella zeiphila</name>
    <dbReference type="NCBI Taxonomy" id="2761120"/>
    <lineage>
        <taxon>Bacteria</taxon>
        <taxon>Bacillati</taxon>
        <taxon>Bacillota</taxon>
        <taxon>Bacilli</taxon>
        <taxon>Bacillales</taxon>
        <taxon>Paenibacillaceae</taxon>
        <taxon>Cohnella</taxon>
    </lineage>
</organism>
<gene>
    <name evidence="1" type="ORF">H7C18_26830</name>
</gene>
<proteinExistence type="predicted"/>
<evidence type="ECO:0000313" key="1">
    <source>
        <dbReference type="EMBL" id="MBB6734547.1"/>
    </source>
</evidence>
<keyword evidence="2" id="KW-1185">Reference proteome</keyword>
<dbReference type="RefSeq" id="WP_185132199.1">
    <property type="nucleotide sequence ID" value="NZ_JACJVO010000033.1"/>
</dbReference>
<name>A0A7X0SR12_9BACL</name>
<evidence type="ECO:0000313" key="2">
    <source>
        <dbReference type="Proteomes" id="UP000564644"/>
    </source>
</evidence>
<dbReference type="AlphaFoldDB" id="A0A7X0SR12"/>